<sequence>MSAQGPAGLTGYVPQYTRDAQDWTRSIKERLTYLTLNSSYTGDKNPSPIFMKYGNGIRMTYDFGRFDFTGGTGCSGCTGNAFGGAIPFP</sequence>
<organism evidence="1">
    <name type="scientific">viral metagenome</name>
    <dbReference type="NCBI Taxonomy" id="1070528"/>
    <lineage>
        <taxon>unclassified sequences</taxon>
        <taxon>metagenomes</taxon>
        <taxon>organismal metagenomes</taxon>
    </lineage>
</organism>
<dbReference type="EMBL" id="MN739416">
    <property type="protein sequence ID" value="QHT03779.1"/>
    <property type="molecule type" value="Genomic_DNA"/>
</dbReference>
<dbReference type="AlphaFoldDB" id="A0A6C0CJC9"/>
<name>A0A6C0CJC9_9ZZZZ</name>
<accession>A0A6C0CJC9</accession>
<evidence type="ECO:0000313" key="1">
    <source>
        <dbReference type="EMBL" id="QHT03779.1"/>
    </source>
</evidence>
<reference evidence="1" key="1">
    <citation type="journal article" date="2020" name="Nature">
        <title>Giant virus diversity and host interactions through global metagenomics.</title>
        <authorList>
            <person name="Schulz F."/>
            <person name="Roux S."/>
            <person name="Paez-Espino D."/>
            <person name="Jungbluth S."/>
            <person name="Walsh D.A."/>
            <person name="Denef V.J."/>
            <person name="McMahon K.D."/>
            <person name="Konstantinidis K.T."/>
            <person name="Eloe-Fadrosh E.A."/>
            <person name="Kyrpides N.C."/>
            <person name="Woyke T."/>
        </authorList>
    </citation>
    <scope>NUCLEOTIDE SEQUENCE</scope>
    <source>
        <strain evidence="1">GVMAG-M-3300021120-1</strain>
    </source>
</reference>
<protein>
    <submittedName>
        <fullName evidence="1">Uncharacterized protein</fullName>
    </submittedName>
</protein>
<proteinExistence type="predicted"/>